<name>A0AAD4J0T7_PERFH</name>
<evidence type="ECO:0000256" key="3">
    <source>
        <dbReference type="ARBA" id="ARBA00023125"/>
    </source>
</evidence>
<dbReference type="GO" id="GO:0046983">
    <property type="term" value="F:protein dimerization activity"/>
    <property type="evidence" value="ECO:0007669"/>
    <property type="project" value="InterPro"/>
</dbReference>
<dbReference type="SUPFAM" id="SSF55455">
    <property type="entry name" value="SRF-like"/>
    <property type="match status" value="1"/>
</dbReference>
<reference evidence="7 8" key="1">
    <citation type="journal article" date="2021" name="Nat. Commun.">
        <title>Incipient diploidization of the medicinal plant Perilla within 10,000 years.</title>
        <authorList>
            <person name="Zhang Y."/>
            <person name="Shen Q."/>
            <person name="Leng L."/>
            <person name="Zhang D."/>
            <person name="Chen S."/>
            <person name="Shi Y."/>
            <person name="Ning Z."/>
            <person name="Chen S."/>
        </authorList>
    </citation>
    <scope>NUCLEOTIDE SEQUENCE [LARGE SCALE GENOMIC DNA]</scope>
    <source>
        <strain evidence="8">cv. PC099</strain>
    </source>
</reference>
<sequence>MARKKVEIKPIEVKSKRHITFSKRRGGLFKKTEDYCKLANAKAAVIIFSNAGNGFGFGHPSVKEVLDRYLADHPSASDEIEEVDSGVVDGGAIDMAEAAQLTEMETRFSEAMATALPAWDLLMSDLGLRELGELEETMRNIKSLTAERVKEMVADGGGFPARKEEHSAC</sequence>
<dbReference type="Pfam" id="PF00319">
    <property type="entry name" value="SRF-TF"/>
    <property type="match status" value="1"/>
</dbReference>
<dbReference type="AlphaFoldDB" id="A0AAD4J0T7"/>
<keyword evidence="2" id="KW-0805">Transcription regulation</keyword>
<evidence type="ECO:0000313" key="7">
    <source>
        <dbReference type="EMBL" id="KAH6825088.1"/>
    </source>
</evidence>
<comment type="subcellular location">
    <subcellularLocation>
        <location evidence="1">Nucleus</location>
    </subcellularLocation>
</comment>
<proteinExistence type="predicted"/>
<dbReference type="GO" id="GO:0000978">
    <property type="term" value="F:RNA polymerase II cis-regulatory region sequence-specific DNA binding"/>
    <property type="evidence" value="ECO:0007669"/>
    <property type="project" value="TreeGrafter"/>
</dbReference>
<dbReference type="Proteomes" id="UP001190926">
    <property type="component" value="Unassembled WGS sequence"/>
</dbReference>
<evidence type="ECO:0000256" key="2">
    <source>
        <dbReference type="ARBA" id="ARBA00023015"/>
    </source>
</evidence>
<evidence type="ECO:0000259" key="6">
    <source>
        <dbReference type="PROSITE" id="PS50066"/>
    </source>
</evidence>
<keyword evidence="5" id="KW-0539">Nucleus</keyword>
<accession>A0AAD4J0T7</accession>
<feature type="domain" description="MADS-box" evidence="6">
    <location>
        <begin position="1"/>
        <end position="61"/>
    </location>
</feature>
<dbReference type="PANTHER" id="PTHR11945">
    <property type="entry name" value="MADS BOX PROTEIN"/>
    <property type="match status" value="1"/>
</dbReference>
<dbReference type="GO" id="GO:0005634">
    <property type="term" value="C:nucleus"/>
    <property type="evidence" value="ECO:0007669"/>
    <property type="project" value="UniProtKB-SubCell"/>
</dbReference>
<keyword evidence="8" id="KW-1185">Reference proteome</keyword>
<gene>
    <name evidence="7" type="ORF">C2S53_019713</name>
</gene>
<organism evidence="7 8">
    <name type="scientific">Perilla frutescens var. hirtella</name>
    <name type="common">Perilla citriodora</name>
    <name type="synonym">Perilla setoyensis</name>
    <dbReference type="NCBI Taxonomy" id="608512"/>
    <lineage>
        <taxon>Eukaryota</taxon>
        <taxon>Viridiplantae</taxon>
        <taxon>Streptophyta</taxon>
        <taxon>Embryophyta</taxon>
        <taxon>Tracheophyta</taxon>
        <taxon>Spermatophyta</taxon>
        <taxon>Magnoliopsida</taxon>
        <taxon>eudicotyledons</taxon>
        <taxon>Gunneridae</taxon>
        <taxon>Pentapetalae</taxon>
        <taxon>asterids</taxon>
        <taxon>lamiids</taxon>
        <taxon>Lamiales</taxon>
        <taxon>Lamiaceae</taxon>
        <taxon>Nepetoideae</taxon>
        <taxon>Elsholtzieae</taxon>
        <taxon>Perilla</taxon>
    </lineage>
</organism>
<keyword evidence="4" id="KW-0804">Transcription</keyword>
<evidence type="ECO:0000256" key="1">
    <source>
        <dbReference type="ARBA" id="ARBA00004123"/>
    </source>
</evidence>
<protein>
    <recommendedName>
        <fullName evidence="6">MADS-box domain-containing protein</fullName>
    </recommendedName>
</protein>
<keyword evidence="3" id="KW-0238">DNA-binding</keyword>
<dbReference type="GO" id="GO:0000981">
    <property type="term" value="F:DNA-binding transcription factor activity, RNA polymerase II-specific"/>
    <property type="evidence" value="ECO:0007669"/>
    <property type="project" value="TreeGrafter"/>
</dbReference>
<dbReference type="EMBL" id="SDAM02000267">
    <property type="protein sequence ID" value="KAH6825088.1"/>
    <property type="molecule type" value="Genomic_DNA"/>
</dbReference>
<dbReference type="SMART" id="SM00432">
    <property type="entry name" value="MADS"/>
    <property type="match status" value="1"/>
</dbReference>
<evidence type="ECO:0000256" key="4">
    <source>
        <dbReference type="ARBA" id="ARBA00023163"/>
    </source>
</evidence>
<evidence type="ECO:0000256" key="5">
    <source>
        <dbReference type="ARBA" id="ARBA00023242"/>
    </source>
</evidence>
<comment type="caution">
    <text evidence="7">The sequence shown here is derived from an EMBL/GenBank/DDBJ whole genome shotgun (WGS) entry which is preliminary data.</text>
</comment>
<evidence type="ECO:0000313" key="8">
    <source>
        <dbReference type="Proteomes" id="UP001190926"/>
    </source>
</evidence>
<dbReference type="PANTHER" id="PTHR11945:SF779">
    <property type="entry name" value="AGAMOUS-LIKE MADS-BOX PROTEIN AGL61"/>
    <property type="match status" value="1"/>
</dbReference>
<dbReference type="InterPro" id="IPR036879">
    <property type="entry name" value="TF_MADSbox_sf"/>
</dbReference>
<dbReference type="Gene3D" id="3.40.1810.10">
    <property type="entry name" value="Transcription factor, MADS-box"/>
    <property type="match status" value="1"/>
</dbReference>
<dbReference type="InterPro" id="IPR002100">
    <property type="entry name" value="TF_MADSbox"/>
</dbReference>
<dbReference type="PROSITE" id="PS50066">
    <property type="entry name" value="MADS_BOX_2"/>
    <property type="match status" value="1"/>
</dbReference>
<dbReference type="PRINTS" id="PR00404">
    <property type="entry name" value="MADSDOMAIN"/>
</dbReference>